<dbReference type="InterPro" id="IPR001680">
    <property type="entry name" value="WD40_rpt"/>
</dbReference>
<feature type="region of interest" description="Disordered" evidence="12">
    <location>
        <begin position="634"/>
        <end position="676"/>
    </location>
</feature>
<dbReference type="InterPro" id="IPR015943">
    <property type="entry name" value="WD40/YVTN_repeat-like_dom_sf"/>
</dbReference>
<keyword evidence="5" id="KW-0493">Microtubule</keyword>
<feature type="compositionally biased region" description="Basic and acidic residues" evidence="12">
    <location>
        <begin position="644"/>
        <end position="675"/>
    </location>
</feature>
<dbReference type="GO" id="GO:0036157">
    <property type="term" value="C:outer dynein arm"/>
    <property type="evidence" value="ECO:0007669"/>
    <property type="project" value="TreeGrafter"/>
</dbReference>
<feature type="compositionally biased region" description="Basic and acidic residues" evidence="12">
    <location>
        <begin position="581"/>
        <end position="595"/>
    </location>
</feature>
<keyword evidence="11" id="KW-0966">Cell projection</keyword>
<evidence type="ECO:0000256" key="2">
    <source>
        <dbReference type="ARBA" id="ARBA00011059"/>
    </source>
</evidence>
<evidence type="ECO:0000313" key="13">
    <source>
        <dbReference type="Proteomes" id="UP000694920"/>
    </source>
</evidence>
<dbReference type="GO" id="GO:0036158">
    <property type="term" value="P:outer dynein arm assembly"/>
    <property type="evidence" value="ECO:0007669"/>
    <property type="project" value="TreeGrafter"/>
</dbReference>
<evidence type="ECO:0000313" key="14">
    <source>
        <dbReference type="RefSeq" id="XP_024940577.1"/>
    </source>
</evidence>
<evidence type="ECO:0000256" key="10">
    <source>
        <dbReference type="ARBA" id="ARBA00023212"/>
    </source>
</evidence>
<evidence type="ECO:0000256" key="8">
    <source>
        <dbReference type="ARBA" id="ARBA00023069"/>
    </source>
</evidence>
<proteinExistence type="inferred from homology"/>
<feature type="region of interest" description="Disordered" evidence="12">
    <location>
        <begin position="712"/>
        <end position="738"/>
    </location>
</feature>
<dbReference type="Gene3D" id="2.130.10.10">
    <property type="entry name" value="YVTN repeat-like/Quinoprotein amine dehydrogenase"/>
    <property type="match status" value="2"/>
</dbReference>
<evidence type="ECO:0000256" key="9">
    <source>
        <dbReference type="ARBA" id="ARBA00023175"/>
    </source>
</evidence>
<dbReference type="AlphaFoldDB" id="A0AAJ7RHF6"/>
<keyword evidence="6" id="KW-0677">Repeat</keyword>
<gene>
    <name evidence="14" type="primary">LOC112494310</name>
</gene>
<protein>
    <submittedName>
        <fullName evidence="14">Dynein intermediate chain 3, ciliary-like isoform X1</fullName>
    </submittedName>
</protein>
<dbReference type="GO" id="GO:0003341">
    <property type="term" value="P:cilium movement"/>
    <property type="evidence" value="ECO:0007669"/>
    <property type="project" value="TreeGrafter"/>
</dbReference>
<feature type="compositionally biased region" description="Basic residues" evidence="12">
    <location>
        <begin position="729"/>
        <end position="738"/>
    </location>
</feature>
<dbReference type="InterPro" id="IPR050687">
    <property type="entry name" value="Dynein_IC"/>
</dbReference>
<keyword evidence="9" id="KW-0505">Motor protein</keyword>
<evidence type="ECO:0000256" key="1">
    <source>
        <dbReference type="ARBA" id="ARBA00004430"/>
    </source>
</evidence>
<dbReference type="RefSeq" id="XP_024940577.1">
    <property type="nucleotide sequence ID" value="XM_025084809.1"/>
</dbReference>
<sequence>MEIQYVYVKTRSQFGKQCFFDEFGPSVDENIATNPEITADYITRNPCHVGVQKSKQYALHEIQTSDAVTKESGMFHTEGGWPKELNPKDEEATMRFRRRVEKDDNWAPKMNTLMEPVEHCVLQNNAVNIYENFFDDMVPTELVLPLAARTVNVYADPQLNVRPVTHLSWSPDHGKRLAVSYCLMEFQKSTNDLSSYSYIWDIENPNKAFMALKAFCPSVVIEFNPRDPSMLISGLMSGQVCNWDIRTGNVPVQVSELQYSHRDPANLALWINSKTNSELFSASTCGTMKWWDIRKLREPTETLVLDLDNPLRSDEVRAIGVSALQFEATMGTKFMAGMENGTVISGSRKGKNPAEKLALRFRCHYGPVVAIDRNPFSTKNFLTVGDWTVKIWAEDTKEGCLISTIPRTTILNGGCWSTSRYSVFYVIDMSGQLEVYDLLVGMEGPVRTLRLCEDRLGAIAPHEEGKLVAVGSSRGNVYLVESSEAFTVNGKNDKALMTSYLDRCSRYEKAIDNRLKEVKLAQRIIFEEVLEPVLTRDRSKVKNKDKKEKVKKKEKDKDKGKEKDKDKFDIEHKTSLRQKSRSKERAKEKSEEKDKKKSKSKRAKDGVTFPDDPELVTVELQYYETIQKEIEKYANIEDTEQEDPASKFESPGKRKKLEESRDKDARQKSDKDDQMKQIVILKKFAEPQRESQDLTDRLDLDMVDDVNASVVLQESKEKIKSPGKASPGARKHSRRAKGFRLKEEKPCGTEICQPTVCCLAKIDKSTTKKGKETWTDLDSHGRRNTQTLLIALPKALRKSVEDSDTKMKTLMGEKKQILRNKDAPPNILQAEVLSAREKLRAEVDRTKAVKGGFSTVKREKSLKSAREEGAEVDLVAEVHKDEESLQVQSQVFVEPEVSHSEAESEKPRKTTAIQDECELETAKISIGQIVGKPEGFRLPVAYRKIDFPKVNSSKRQDVYPRISAAVITKISTSHEYNETETK</sequence>
<comment type="similarity">
    <text evidence="2">Belongs to the dynein intermediate chain family.</text>
</comment>
<evidence type="ECO:0000256" key="11">
    <source>
        <dbReference type="ARBA" id="ARBA00023273"/>
    </source>
</evidence>
<evidence type="ECO:0000256" key="7">
    <source>
        <dbReference type="ARBA" id="ARBA00023017"/>
    </source>
</evidence>
<comment type="subcellular location">
    <subcellularLocation>
        <location evidence="1">Cytoplasm</location>
        <location evidence="1">Cytoskeleton</location>
        <location evidence="1">Cilium axoneme</location>
    </subcellularLocation>
</comment>
<dbReference type="KEGG" id="ccin:112494310"/>
<keyword evidence="7" id="KW-0243">Dynein</keyword>
<dbReference type="GO" id="GO:0045504">
    <property type="term" value="F:dynein heavy chain binding"/>
    <property type="evidence" value="ECO:0007669"/>
    <property type="project" value="TreeGrafter"/>
</dbReference>
<feature type="region of interest" description="Disordered" evidence="12">
    <location>
        <begin position="538"/>
        <end position="611"/>
    </location>
</feature>
<evidence type="ECO:0000256" key="4">
    <source>
        <dbReference type="ARBA" id="ARBA00022574"/>
    </source>
</evidence>
<keyword evidence="4" id="KW-0853">WD repeat</keyword>
<evidence type="ECO:0000256" key="12">
    <source>
        <dbReference type="SAM" id="MobiDB-lite"/>
    </source>
</evidence>
<evidence type="ECO:0000256" key="5">
    <source>
        <dbReference type="ARBA" id="ARBA00022701"/>
    </source>
</evidence>
<keyword evidence="3" id="KW-0963">Cytoplasm</keyword>
<dbReference type="GO" id="GO:0045503">
    <property type="term" value="F:dynein light chain binding"/>
    <property type="evidence" value="ECO:0007669"/>
    <property type="project" value="TreeGrafter"/>
</dbReference>
<dbReference type="GO" id="GO:0005874">
    <property type="term" value="C:microtubule"/>
    <property type="evidence" value="ECO:0007669"/>
    <property type="project" value="UniProtKB-KW"/>
</dbReference>
<keyword evidence="13" id="KW-1185">Reference proteome</keyword>
<dbReference type="GeneID" id="112494310"/>
<keyword evidence="10" id="KW-0206">Cytoskeleton</keyword>
<name>A0AAJ7RHF6_CEPCN</name>
<evidence type="ECO:0000256" key="3">
    <source>
        <dbReference type="ARBA" id="ARBA00022490"/>
    </source>
</evidence>
<dbReference type="PANTHER" id="PTHR12442">
    <property type="entry name" value="DYNEIN INTERMEDIATE CHAIN"/>
    <property type="match status" value="1"/>
</dbReference>
<feature type="compositionally biased region" description="Basic and acidic residues" evidence="12">
    <location>
        <begin position="538"/>
        <end position="574"/>
    </location>
</feature>
<reference evidence="14" key="1">
    <citation type="submission" date="2025-08" db="UniProtKB">
        <authorList>
            <consortium name="RefSeq"/>
        </authorList>
    </citation>
    <scope>IDENTIFICATION</scope>
</reference>
<organism evidence="13 14">
    <name type="scientific">Cephus cinctus</name>
    <name type="common">Wheat stem sawfly</name>
    <dbReference type="NCBI Taxonomy" id="211228"/>
    <lineage>
        <taxon>Eukaryota</taxon>
        <taxon>Metazoa</taxon>
        <taxon>Ecdysozoa</taxon>
        <taxon>Arthropoda</taxon>
        <taxon>Hexapoda</taxon>
        <taxon>Insecta</taxon>
        <taxon>Pterygota</taxon>
        <taxon>Neoptera</taxon>
        <taxon>Endopterygota</taxon>
        <taxon>Hymenoptera</taxon>
        <taxon>Cephoidea</taxon>
        <taxon>Cephidae</taxon>
        <taxon>Cephus</taxon>
    </lineage>
</organism>
<keyword evidence="8" id="KW-0969">Cilium</keyword>
<dbReference type="SUPFAM" id="SSF50978">
    <property type="entry name" value="WD40 repeat-like"/>
    <property type="match status" value="1"/>
</dbReference>
<dbReference type="SMART" id="SM00320">
    <property type="entry name" value="WD40"/>
    <property type="match status" value="4"/>
</dbReference>
<evidence type="ECO:0000256" key="6">
    <source>
        <dbReference type="ARBA" id="ARBA00022737"/>
    </source>
</evidence>
<dbReference type="PANTHER" id="PTHR12442:SF7">
    <property type="entry name" value="DYNEIN AXONEMAL INTERMEDIATE CHAIN 2"/>
    <property type="match status" value="1"/>
</dbReference>
<dbReference type="Proteomes" id="UP000694920">
    <property type="component" value="Unplaced"/>
</dbReference>
<dbReference type="InterPro" id="IPR036322">
    <property type="entry name" value="WD40_repeat_dom_sf"/>
</dbReference>
<accession>A0AAJ7RHF6</accession>